<protein>
    <recommendedName>
        <fullName evidence="3">NAD-dependent epimerase/dehydratase domain-containing protein</fullName>
    </recommendedName>
</protein>
<dbReference type="KEGG" id="bex:A11Q_1134"/>
<dbReference type="Proteomes" id="UP000012040">
    <property type="component" value="Chromosome"/>
</dbReference>
<dbReference type="STRING" id="1184267.A11Q_1134"/>
<keyword evidence="2" id="KW-1185">Reference proteome</keyword>
<gene>
    <name evidence="1" type="ORF">A11Q_1134</name>
</gene>
<reference evidence="1 2" key="1">
    <citation type="journal article" date="2013" name="ISME J.">
        <title>By their genes ye shall know them: genomic signatures of predatory bacteria.</title>
        <authorList>
            <person name="Pasternak Z."/>
            <person name="Pietrokovski S."/>
            <person name="Rotem O."/>
            <person name="Gophna U."/>
            <person name="Lurie-Weinberger M.N."/>
            <person name="Jurkevitch E."/>
        </authorList>
    </citation>
    <scope>NUCLEOTIDE SEQUENCE [LARGE SCALE GENOMIC DNA]</scope>
    <source>
        <strain evidence="1 2">JSS</strain>
    </source>
</reference>
<evidence type="ECO:0000313" key="1">
    <source>
        <dbReference type="EMBL" id="AGH95350.1"/>
    </source>
</evidence>
<proteinExistence type="predicted"/>
<evidence type="ECO:0008006" key="3">
    <source>
        <dbReference type="Google" id="ProtNLM"/>
    </source>
</evidence>
<dbReference type="OrthoDB" id="751203at2"/>
<dbReference type="SUPFAM" id="SSF51735">
    <property type="entry name" value="NAD(P)-binding Rossmann-fold domains"/>
    <property type="match status" value="1"/>
</dbReference>
<name>M4VA58_9BACT</name>
<accession>M4VA58</accession>
<dbReference type="Gene3D" id="3.40.50.720">
    <property type="entry name" value="NAD(P)-binding Rossmann-like Domain"/>
    <property type="match status" value="1"/>
</dbReference>
<dbReference type="AlphaFoldDB" id="M4VA58"/>
<evidence type="ECO:0000313" key="2">
    <source>
        <dbReference type="Proteomes" id="UP000012040"/>
    </source>
</evidence>
<dbReference type="eggNOG" id="COG0451">
    <property type="taxonomic scope" value="Bacteria"/>
</dbReference>
<dbReference type="InterPro" id="IPR036291">
    <property type="entry name" value="NAD(P)-bd_dom_sf"/>
</dbReference>
<organism evidence="1 2">
    <name type="scientific">Pseudobdellovibrio exovorus JSS</name>
    <dbReference type="NCBI Taxonomy" id="1184267"/>
    <lineage>
        <taxon>Bacteria</taxon>
        <taxon>Pseudomonadati</taxon>
        <taxon>Bdellovibrionota</taxon>
        <taxon>Bdellovibrionia</taxon>
        <taxon>Bdellovibrionales</taxon>
        <taxon>Pseudobdellovibrionaceae</taxon>
        <taxon>Pseudobdellovibrio</taxon>
    </lineage>
</organism>
<dbReference type="RefSeq" id="WP_015469840.1">
    <property type="nucleotide sequence ID" value="NC_020813.1"/>
</dbReference>
<dbReference type="HOGENOM" id="CLU_007383_11_1_7"/>
<sequence>MNKTWGIVGLGWLGSELATKLKKLGDNSWGTRSNVFNFQTDQFPETFCDVLFLNTPPLPQMSPEVYVQKIYKAARAKIIFISSTSVYGASEGLITESSMVAPQTESARWLVDVELLLRQKFNEDLTIVRAGGLIGGERHPVFHLSRKKEVTTGKHLVNLIHRSDLIGICLSASKASNIPLVNAVAPFHPKKEEYYNQWATQLNVPKPIYTGGTESNRQIDSEILPLLYPHWICPKLDFL</sequence>
<dbReference type="PATRIC" id="fig|1184267.3.peg.1147"/>
<dbReference type="EMBL" id="CP003537">
    <property type="protein sequence ID" value="AGH95350.1"/>
    <property type="molecule type" value="Genomic_DNA"/>
</dbReference>